<dbReference type="GO" id="GO:0003755">
    <property type="term" value="F:peptidyl-prolyl cis-trans isomerase activity"/>
    <property type="evidence" value="ECO:0007669"/>
    <property type="project" value="UniProtKB-KW"/>
</dbReference>
<dbReference type="InterPro" id="IPR000297">
    <property type="entry name" value="PPIase_PpiC"/>
</dbReference>
<evidence type="ECO:0000256" key="5">
    <source>
        <dbReference type="ARBA" id="ARBA00023235"/>
    </source>
</evidence>
<reference evidence="8 9" key="1">
    <citation type="submission" date="2017-06" db="EMBL/GenBank/DDBJ databases">
        <title>Genome sequencing of cyanobaciteial culture collection at National Institute for Environmental Studies (NIES).</title>
        <authorList>
            <person name="Hirose Y."/>
            <person name="Shimura Y."/>
            <person name="Fujisawa T."/>
            <person name="Nakamura Y."/>
            <person name="Kawachi M."/>
        </authorList>
    </citation>
    <scope>NUCLEOTIDE SEQUENCE [LARGE SCALE GENOMIC DNA]</scope>
    <source>
        <strain evidence="8 9">NIES-267</strain>
    </source>
</reference>
<dbReference type="OrthoDB" id="530022at2"/>
<dbReference type="InterPro" id="IPR046357">
    <property type="entry name" value="PPIase_dom_sf"/>
</dbReference>
<dbReference type="AlphaFoldDB" id="A0A1Z4M087"/>
<dbReference type="EMBL" id="AP018227">
    <property type="protein sequence ID" value="BAY86892.1"/>
    <property type="molecule type" value="Genomic_DNA"/>
</dbReference>
<dbReference type="Proteomes" id="UP000218418">
    <property type="component" value="Chromosome"/>
</dbReference>
<dbReference type="Pfam" id="PF00639">
    <property type="entry name" value="Rotamase"/>
    <property type="match status" value="1"/>
</dbReference>
<keyword evidence="4 6" id="KW-0697">Rotamase</keyword>
<evidence type="ECO:0000256" key="4">
    <source>
        <dbReference type="ARBA" id="ARBA00023110"/>
    </source>
</evidence>
<dbReference type="PROSITE" id="PS50198">
    <property type="entry name" value="PPIC_PPIASE_2"/>
    <property type="match status" value="1"/>
</dbReference>
<protein>
    <recommendedName>
        <fullName evidence="2">peptidylprolyl isomerase</fullName>
        <ecNumber evidence="2">5.2.1.8</ecNumber>
    </recommendedName>
</protein>
<evidence type="ECO:0000313" key="9">
    <source>
        <dbReference type="Proteomes" id="UP000218418"/>
    </source>
</evidence>
<dbReference type="EC" id="5.2.1.8" evidence="2"/>
<organism evidence="8 9">
    <name type="scientific">Calothrix parasitica NIES-267</name>
    <dbReference type="NCBI Taxonomy" id="1973488"/>
    <lineage>
        <taxon>Bacteria</taxon>
        <taxon>Bacillati</taxon>
        <taxon>Cyanobacteriota</taxon>
        <taxon>Cyanophyceae</taxon>
        <taxon>Nostocales</taxon>
        <taxon>Calotrichaceae</taxon>
        <taxon>Calothrix</taxon>
    </lineage>
</organism>
<evidence type="ECO:0000256" key="6">
    <source>
        <dbReference type="PROSITE-ProRule" id="PRU00278"/>
    </source>
</evidence>
<accession>A0A1Z4M087</accession>
<name>A0A1Z4M087_9CYAN</name>
<evidence type="ECO:0000313" key="8">
    <source>
        <dbReference type="EMBL" id="BAY86892.1"/>
    </source>
</evidence>
<keyword evidence="3" id="KW-0732">Signal</keyword>
<evidence type="ECO:0000256" key="3">
    <source>
        <dbReference type="ARBA" id="ARBA00022729"/>
    </source>
</evidence>
<feature type="domain" description="PpiC" evidence="7">
    <location>
        <begin position="119"/>
        <end position="210"/>
    </location>
</feature>
<proteinExistence type="predicted"/>
<evidence type="ECO:0000256" key="1">
    <source>
        <dbReference type="ARBA" id="ARBA00000971"/>
    </source>
</evidence>
<sequence>MNNQLKILMEPEEIINCLKTETQLKEVCIKILSQRIIEKVAQQKEISISPEEIEIEANRQRREKRLEKASDTLRWLEQQMLTPLDWEVGICNRLLKQKLALKLFGKEVEQFFVQNRSEFEQVVLYQFVVRDEKLAQELYYQIEESEISFYQAARLHDIDENRRYKCGYEGKVYRWAVIPQIAPLVFNASPQQLVGPIKTENGYHLFMVEDYIPAELTPKRYQEILDNMFQQWLDAELDYMYYNFELNKS</sequence>
<evidence type="ECO:0000256" key="2">
    <source>
        <dbReference type="ARBA" id="ARBA00013194"/>
    </source>
</evidence>
<dbReference type="PANTHER" id="PTHR47245">
    <property type="entry name" value="PEPTIDYLPROLYL ISOMERASE"/>
    <property type="match status" value="1"/>
</dbReference>
<keyword evidence="5 6" id="KW-0413">Isomerase</keyword>
<dbReference type="InterPro" id="IPR050245">
    <property type="entry name" value="PrsA_foldase"/>
</dbReference>
<dbReference type="PANTHER" id="PTHR47245:SF1">
    <property type="entry name" value="FOLDASE PROTEIN PRSA"/>
    <property type="match status" value="1"/>
</dbReference>
<dbReference type="Gene3D" id="3.10.50.40">
    <property type="match status" value="1"/>
</dbReference>
<dbReference type="SUPFAM" id="SSF54534">
    <property type="entry name" value="FKBP-like"/>
    <property type="match status" value="1"/>
</dbReference>
<keyword evidence="9" id="KW-1185">Reference proteome</keyword>
<evidence type="ECO:0000259" key="7">
    <source>
        <dbReference type="PROSITE" id="PS50198"/>
    </source>
</evidence>
<gene>
    <name evidence="8" type="ORF">NIES267_64030</name>
</gene>
<comment type="catalytic activity">
    <reaction evidence="1">
        <text>[protein]-peptidylproline (omega=180) = [protein]-peptidylproline (omega=0)</text>
        <dbReference type="Rhea" id="RHEA:16237"/>
        <dbReference type="Rhea" id="RHEA-COMP:10747"/>
        <dbReference type="Rhea" id="RHEA-COMP:10748"/>
        <dbReference type="ChEBI" id="CHEBI:83833"/>
        <dbReference type="ChEBI" id="CHEBI:83834"/>
        <dbReference type="EC" id="5.2.1.8"/>
    </reaction>
</comment>